<sequence length="234" mass="26462">MNESNILFYMAMREQVGRAIATELFKDQKDIPDYEFPDSGHVKVNLTRSDVALLDALPSELDSSRSCSITTETIKHSEAEIVRDRLKTSIAVLLTCGLFGYSSQEFSCFAAQPVYHGNFAYFRILVNIFEMLAGNGIGLVKTLTGVAAVILAFFVRDWYRLHGQKLSRRLKPLFNVSQLIVNWNIFPWFDIFASDKETIAGKYLFNAEGPILNEENPRTPNKRCCCCYFVSGSI</sequence>
<evidence type="ECO:0000313" key="3">
    <source>
        <dbReference type="Proteomes" id="UP000267096"/>
    </source>
</evidence>
<evidence type="ECO:0000256" key="1">
    <source>
        <dbReference type="SAM" id="Phobius"/>
    </source>
</evidence>
<protein>
    <submittedName>
        <fullName evidence="2">Uncharacterized protein</fullName>
    </submittedName>
</protein>
<dbReference type="OrthoDB" id="5876658at2759"/>
<gene>
    <name evidence="2" type="ORF">ASIM_LOCUS16713</name>
</gene>
<name>A0A3P6SYA1_ANISI</name>
<keyword evidence="1" id="KW-0472">Membrane</keyword>
<reference evidence="2 3" key="1">
    <citation type="submission" date="2018-11" db="EMBL/GenBank/DDBJ databases">
        <authorList>
            <consortium name="Pathogen Informatics"/>
        </authorList>
    </citation>
    <scope>NUCLEOTIDE SEQUENCE [LARGE SCALE GENOMIC DNA]</scope>
</reference>
<accession>A0A3P6SYA1</accession>
<dbReference type="EMBL" id="UYRR01033343">
    <property type="protein sequence ID" value="VDK58518.1"/>
    <property type="molecule type" value="Genomic_DNA"/>
</dbReference>
<dbReference type="AlphaFoldDB" id="A0A3P6SYA1"/>
<dbReference type="Proteomes" id="UP000267096">
    <property type="component" value="Unassembled WGS sequence"/>
</dbReference>
<feature type="transmembrane region" description="Helical" evidence="1">
    <location>
        <begin position="132"/>
        <end position="155"/>
    </location>
</feature>
<keyword evidence="3" id="KW-1185">Reference proteome</keyword>
<evidence type="ECO:0000313" key="2">
    <source>
        <dbReference type="EMBL" id="VDK58518.1"/>
    </source>
</evidence>
<keyword evidence="1" id="KW-1133">Transmembrane helix</keyword>
<keyword evidence="1" id="KW-0812">Transmembrane</keyword>
<organism evidence="2 3">
    <name type="scientific">Anisakis simplex</name>
    <name type="common">Herring worm</name>
    <dbReference type="NCBI Taxonomy" id="6269"/>
    <lineage>
        <taxon>Eukaryota</taxon>
        <taxon>Metazoa</taxon>
        <taxon>Ecdysozoa</taxon>
        <taxon>Nematoda</taxon>
        <taxon>Chromadorea</taxon>
        <taxon>Rhabditida</taxon>
        <taxon>Spirurina</taxon>
        <taxon>Ascaridomorpha</taxon>
        <taxon>Ascaridoidea</taxon>
        <taxon>Anisakidae</taxon>
        <taxon>Anisakis</taxon>
        <taxon>Anisakis simplex complex</taxon>
    </lineage>
</organism>
<proteinExistence type="predicted"/>